<dbReference type="Proteomes" id="UP000541444">
    <property type="component" value="Unassembled WGS sequence"/>
</dbReference>
<dbReference type="InterPro" id="IPR029209">
    <property type="entry name" value="DML1/Misato_tubulin"/>
</dbReference>
<dbReference type="InterPro" id="IPR019605">
    <property type="entry name" value="Misato_II_tubulin-like"/>
</dbReference>
<evidence type="ECO:0000313" key="7">
    <source>
        <dbReference type="Proteomes" id="UP000541444"/>
    </source>
</evidence>
<dbReference type="SUPFAM" id="SSF52490">
    <property type="entry name" value="Tubulin nucleotide-binding domain-like"/>
    <property type="match status" value="1"/>
</dbReference>
<keyword evidence="3" id="KW-0496">Mitochondrion</keyword>
<name>A0A7J7LLK3_9MAGN</name>
<dbReference type="GO" id="GO:0005739">
    <property type="term" value="C:mitochondrion"/>
    <property type="evidence" value="ECO:0007669"/>
    <property type="project" value="UniProtKB-SubCell"/>
</dbReference>
<protein>
    <submittedName>
        <fullName evidence="6">Uncharacterized protein</fullName>
    </submittedName>
</protein>
<feature type="domain" description="Misato Segment II tubulin-like" evidence="4">
    <location>
        <begin position="3"/>
        <end position="80"/>
    </location>
</feature>
<evidence type="ECO:0000259" key="4">
    <source>
        <dbReference type="Pfam" id="PF10644"/>
    </source>
</evidence>
<feature type="domain" description="DML1/Misato tubulin" evidence="5">
    <location>
        <begin position="107"/>
        <end position="174"/>
    </location>
</feature>
<dbReference type="GO" id="GO:0007005">
    <property type="term" value="P:mitochondrion organization"/>
    <property type="evidence" value="ECO:0007669"/>
    <property type="project" value="InterPro"/>
</dbReference>
<dbReference type="Pfam" id="PF10644">
    <property type="entry name" value="Misat_Tub_SegII"/>
    <property type="match status" value="1"/>
</dbReference>
<comment type="similarity">
    <text evidence="2">Belongs to the misato family.</text>
</comment>
<evidence type="ECO:0000259" key="5">
    <source>
        <dbReference type="Pfam" id="PF14881"/>
    </source>
</evidence>
<evidence type="ECO:0000256" key="2">
    <source>
        <dbReference type="ARBA" id="ARBA00008507"/>
    </source>
</evidence>
<evidence type="ECO:0000313" key="6">
    <source>
        <dbReference type="EMBL" id="KAF6143449.1"/>
    </source>
</evidence>
<accession>A0A7J7LLK3</accession>
<dbReference type="Pfam" id="PF14881">
    <property type="entry name" value="Tubulin_3"/>
    <property type="match status" value="1"/>
</dbReference>
<organism evidence="6 7">
    <name type="scientific">Kingdonia uniflora</name>
    <dbReference type="NCBI Taxonomy" id="39325"/>
    <lineage>
        <taxon>Eukaryota</taxon>
        <taxon>Viridiplantae</taxon>
        <taxon>Streptophyta</taxon>
        <taxon>Embryophyta</taxon>
        <taxon>Tracheophyta</taxon>
        <taxon>Spermatophyta</taxon>
        <taxon>Magnoliopsida</taxon>
        <taxon>Ranunculales</taxon>
        <taxon>Circaeasteraceae</taxon>
        <taxon>Kingdonia</taxon>
    </lineage>
</organism>
<evidence type="ECO:0000256" key="3">
    <source>
        <dbReference type="ARBA" id="ARBA00023128"/>
    </source>
</evidence>
<keyword evidence="7" id="KW-1185">Reference proteome</keyword>
<dbReference type="InterPro" id="IPR049942">
    <property type="entry name" value="DML1/Misato"/>
</dbReference>
<comment type="caution">
    <text evidence="6">The sequence shown here is derived from an EMBL/GenBank/DDBJ whole genome shotgun (WGS) entry which is preliminary data.</text>
</comment>
<reference evidence="6 7" key="1">
    <citation type="journal article" date="2020" name="IScience">
        <title>Genome Sequencing of the Endangered Kingdonia uniflora (Circaeasteraceae, Ranunculales) Reveals Potential Mechanisms of Evolutionary Specialization.</title>
        <authorList>
            <person name="Sun Y."/>
            <person name="Deng T."/>
            <person name="Zhang A."/>
            <person name="Moore M.J."/>
            <person name="Landis J.B."/>
            <person name="Lin N."/>
            <person name="Zhang H."/>
            <person name="Zhang X."/>
            <person name="Huang J."/>
            <person name="Zhang X."/>
            <person name="Sun H."/>
            <person name="Wang H."/>
        </authorList>
    </citation>
    <scope>NUCLEOTIDE SEQUENCE [LARGE SCALE GENOMIC DNA]</scope>
    <source>
        <strain evidence="6">TB1705</strain>
        <tissue evidence="6">Leaf</tissue>
    </source>
</reference>
<dbReference type="InterPro" id="IPR036525">
    <property type="entry name" value="Tubulin/FtsZ_GTPase_sf"/>
</dbReference>
<gene>
    <name evidence="6" type="ORF">GIB67_029618</name>
</gene>
<dbReference type="PANTHER" id="PTHR13391">
    <property type="entry name" value="MITOCHONDRIAL DISTRIBUTION REGULATOR MISATO"/>
    <property type="match status" value="1"/>
</dbReference>
<dbReference type="EMBL" id="JACGCM010002205">
    <property type="protein sequence ID" value="KAF6143449.1"/>
    <property type="molecule type" value="Genomic_DNA"/>
</dbReference>
<dbReference type="OrthoDB" id="271881at2759"/>
<sequence length="382" mass="42154">MSLDMDVLYRAGETLQGILTYTPRLVSINSQGSLGSMSSCGSLYYEIPSMDPSHVTTWHGSVSKNVSEPFKKNLFLQSLYKDSDEPTTSTNDGTEDKDQELVECLQNGVNFWTDFSKLHYHPKSLYELSGISSGAQECDNYGTGKDVFSEGSCGEEMNDRLRFFVEECGNIQSGYVLEDNLKFRRFSWRWLLPSPDDSSGRVLFVNLQLDSPGIQFIVDDSGIFSSVATDFLENIADDFTKTPVLLYSAKGELSTFLSIEDAKQFHSSAVYAAALHSTSLPFRMRTSGPCINSRYATGAMNIDGLVSMLAGQGRQNMVATLDIAMPAPPLIGAQKQRSFLRSLHSLTPDITKDVEDMHALESINVHGVLHSDCTFAISKALD</sequence>
<dbReference type="AlphaFoldDB" id="A0A7J7LLK3"/>
<dbReference type="PANTHER" id="PTHR13391:SF0">
    <property type="entry name" value="PROTEIN MISATO HOMOLOG 1"/>
    <property type="match status" value="1"/>
</dbReference>
<comment type="subcellular location">
    <subcellularLocation>
        <location evidence="1">Mitochondrion</location>
    </subcellularLocation>
</comment>
<evidence type="ECO:0000256" key="1">
    <source>
        <dbReference type="ARBA" id="ARBA00004173"/>
    </source>
</evidence>
<proteinExistence type="inferred from homology"/>